<reference evidence="2 3" key="1">
    <citation type="journal article" date="2016" name="Proc. Natl. Acad. Sci. U.S.A.">
        <title>Comparative genomics of biotechnologically important yeasts.</title>
        <authorList>
            <person name="Riley R."/>
            <person name="Haridas S."/>
            <person name="Wolfe K.H."/>
            <person name="Lopes M.R."/>
            <person name="Hittinger C.T."/>
            <person name="Goeker M."/>
            <person name="Salamov A.A."/>
            <person name="Wisecaver J.H."/>
            <person name="Long T.M."/>
            <person name="Calvey C.H."/>
            <person name="Aerts A.L."/>
            <person name="Barry K.W."/>
            <person name="Choi C."/>
            <person name="Clum A."/>
            <person name="Coughlan A.Y."/>
            <person name="Deshpande S."/>
            <person name="Douglass A.P."/>
            <person name="Hanson S.J."/>
            <person name="Klenk H.-P."/>
            <person name="LaButti K.M."/>
            <person name="Lapidus A."/>
            <person name="Lindquist E.A."/>
            <person name="Lipzen A.M."/>
            <person name="Meier-Kolthoff J.P."/>
            <person name="Ohm R.A."/>
            <person name="Otillar R.P."/>
            <person name="Pangilinan J.L."/>
            <person name="Peng Y."/>
            <person name="Rokas A."/>
            <person name="Rosa C.A."/>
            <person name="Scheuner C."/>
            <person name="Sibirny A.A."/>
            <person name="Slot J.C."/>
            <person name="Stielow J.B."/>
            <person name="Sun H."/>
            <person name="Kurtzman C.P."/>
            <person name="Blackwell M."/>
            <person name="Grigoriev I.V."/>
            <person name="Jeffries T.W."/>
        </authorList>
    </citation>
    <scope>NUCLEOTIDE SEQUENCE [LARGE SCALE GENOMIC DNA]</scope>
    <source>
        <strain evidence="2 3">NRRL Y-11557</strain>
    </source>
</reference>
<sequence length="114" mass="11623">MSFLKSIISDASQKQDSEASQSASALGGFASTVRSALASSSESTVAGLNSSSTTAQTGAVSAAQGVQQAASATKGYVKQGIDFVEKQTGIAANESRDDKIATAIADQIDQRFQK</sequence>
<dbReference type="Proteomes" id="UP000094385">
    <property type="component" value="Unassembled WGS sequence"/>
</dbReference>
<protein>
    <submittedName>
        <fullName evidence="2">Uncharacterized protein</fullName>
    </submittedName>
</protein>
<gene>
    <name evidence="2" type="ORF">LIPSTDRAFT_73797</name>
</gene>
<evidence type="ECO:0000256" key="1">
    <source>
        <dbReference type="SAM" id="MobiDB-lite"/>
    </source>
</evidence>
<evidence type="ECO:0000313" key="3">
    <source>
        <dbReference type="Proteomes" id="UP000094385"/>
    </source>
</evidence>
<feature type="compositionally biased region" description="Polar residues" evidence="1">
    <location>
        <begin position="9"/>
        <end position="23"/>
    </location>
</feature>
<organism evidence="2 3">
    <name type="scientific">Lipomyces starkeyi NRRL Y-11557</name>
    <dbReference type="NCBI Taxonomy" id="675824"/>
    <lineage>
        <taxon>Eukaryota</taxon>
        <taxon>Fungi</taxon>
        <taxon>Dikarya</taxon>
        <taxon>Ascomycota</taxon>
        <taxon>Saccharomycotina</taxon>
        <taxon>Lipomycetes</taxon>
        <taxon>Lipomycetales</taxon>
        <taxon>Lipomycetaceae</taxon>
        <taxon>Lipomyces</taxon>
    </lineage>
</organism>
<dbReference type="AlphaFoldDB" id="A0A1E3Q0U7"/>
<feature type="region of interest" description="Disordered" evidence="1">
    <location>
        <begin position="1"/>
        <end position="23"/>
    </location>
</feature>
<proteinExistence type="predicted"/>
<name>A0A1E3Q0U7_LIPST</name>
<evidence type="ECO:0000313" key="2">
    <source>
        <dbReference type="EMBL" id="ODQ71178.1"/>
    </source>
</evidence>
<accession>A0A1E3Q0U7</accession>
<dbReference type="EMBL" id="KV454298">
    <property type="protein sequence ID" value="ODQ71178.1"/>
    <property type="molecule type" value="Genomic_DNA"/>
</dbReference>
<keyword evidence="3" id="KW-1185">Reference proteome</keyword>